<evidence type="ECO:0000313" key="2">
    <source>
        <dbReference type="EMBL" id="CAE8633893.1"/>
    </source>
</evidence>
<evidence type="ECO:0000313" key="4">
    <source>
        <dbReference type="Proteomes" id="UP000626109"/>
    </source>
</evidence>
<sequence length="417" mass="45972">MFRPSSLVDKVLFPCPEPSYTIDSFPGELIWISKKVPGSSSRAPSVAGDGLDSVPCLLNLYESAHYLLIFFHSNAEDLGRCRWFCRFLRDQFQVHVLAVEYPGYGVCPGPVSKQEVLAHAHAALHFATKVLNLRLDQIKVFGRSIGTAPALALASHFDLAGLVLVTPFKSVRSLFQDRIGPLAYFIEEWFANDLDISEVTCPTLFIHGRSDAMIPFHHCEALYKLCKARKLLISPEGMDHNSNLCSDMSYLIIPMFKFFALPELCNTELEVPAWAFDKRRSPLYVRPSIEVCFSKRPSGDSRGSAGSSLKAPPAGDDEMEPVEAFEDLSPSSNKGLSKAADVIDPRAFTTQLVLQSFTPIVQRRDLRGASGANVMGGFHTSKEFREVLDEDEEDMSPKQGPGSASSCSAPVCAPIYL</sequence>
<dbReference type="AlphaFoldDB" id="A0A813KWU2"/>
<name>A0A813KWU2_POLGL</name>
<evidence type="ECO:0008006" key="6">
    <source>
        <dbReference type="Google" id="ProtNLM"/>
    </source>
</evidence>
<proteinExistence type="predicted"/>
<evidence type="ECO:0000256" key="1">
    <source>
        <dbReference type="SAM" id="MobiDB-lite"/>
    </source>
</evidence>
<dbReference type="PANTHER" id="PTHR12277">
    <property type="entry name" value="ALPHA/BETA HYDROLASE DOMAIN-CONTAINING PROTEIN"/>
    <property type="match status" value="1"/>
</dbReference>
<feature type="region of interest" description="Disordered" evidence="1">
    <location>
        <begin position="388"/>
        <end position="407"/>
    </location>
</feature>
<feature type="region of interest" description="Disordered" evidence="1">
    <location>
        <begin position="296"/>
        <end position="318"/>
    </location>
</feature>
<evidence type="ECO:0000313" key="3">
    <source>
        <dbReference type="EMBL" id="CAE8716847.1"/>
    </source>
</evidence>
<dbReference type="InterPro" id="IPR029058">
    <property type="entry name" value="AB_hydrolase_fold"/>
</dbReference>
<organism evidence="3 4">
    <name type="scientific">Polarella glacialis</name>
    <name type="common">Dinoflagellate</name>
    <dbReference type="NCBI Taxonomy" id="89957"/>
    <lineage>
        <taxon>Eukaryota</taxon>
        <taxon>Sar</taxon>
        <taxon>Alveolata</taxon>
        <taxon>Dinophyceae</taxon>
        <taxon>Suessiales</taxon>
        <taxon>Suessiaceae</taxon>
        <taxon>Polarella</taxon>
    </lineage>
</organism>
<accession>A0A813KWU2</accession>
<dbReference type="SUPFAM" id="SSF53474">
    <property type="entry name" value="alpha/beta-Hydrolases"/>
    <property type="match status" value="1"/>
</dbReference>
<gene>
    <name evidence="2" type="ORF">PGLA1383_LOCUS49610</name>
    <name evidence="3" type="ORF">PGLA2088_LOCUS39252</name>
</gene>
<reference evidence="3" key="1">
    <citation type="submission" date="2021-02" db="EMBL/GenBank/DDBJ databases">
        <authorList>
            <person name="Dougan E. K."/>
            <person name="Rhodes N."/>
            <person name="Thang M."/>
            <person name="Chan C."/>
        </authorList>
    </citation>
    <scope>NUCLEOTIDE SEQUENCE</scope>
</reference>
<dbReference type="OrthoDB" id="10249433at2759"/>
<dbReference type="Proteomes" id="UP000626109">
    <property type="component" value="Unassembled WGS sequence"/>
</dbReference>
<dbReference type="OMA" id="PELCNTE"/>
<keyword evidence="5" id="KW-1185">Reference proteome</keyword>
<dbReference type="Proteomes" id="UP000654075">
    <property type="component" value="Unassembled WGS sequence"/>
</dbReference>
<dbReference type="Gene3D" id="3.40.50.1820">
    <property type="entry name" value="alpha/beta hydrolase"/>
    <property type="match status" value="1"/>
</dbReference>
<dbReference type="PANTHER" id="PTHR12277:SF197">
    <property type="entry name" value="CHROMOSOME UNDETERMINED SCAFFOLD_38, WHOLE GENOME SHOTGUN SEQUENCE"/>
    <property type="match status" value="1"/>
</dbReference>
<protein>
    <recommendedName>
        <fullName evidence="6">Serine aminopeptidase S33 domain-containing protein</fullName>
    </recommendedName>
</protein>
<dbReference type="EMBL" id="CAJNNW010033044">
    <property type="protein sequence ID" value="CAE8716847.1"/>
    <property type="molecule type" value="Genomic_DNA"/>
</dbReference>
<dbReference type="EMBL" id="CAJNNV010030851">
    <property type="protein sequence ID" value="CAE8633893.1"/>
    <property type="molecule type" value="Genomic_DNA"/>
</dbReference>
<evidence type="ECO:0000313" key="5">
    <source>
        <dbReference type="Proteomes" id="UP000654075"/>
    </source>
</evidence>
<comment type="caution">
    <text evidence="3">The sequence shown here is derived from an EMBL/GenBank/DDBJ whole genome shotgun (WGS) entry which is preliminary data.</text>
</comment>